<dbReference type="OrthoDB" id="911994at2759"/>
<dbReference type="SUPFAM" id="SSF47699">
    <property type="entry name" value="Bifunctional inhibitor/lipid-transfer protein/seed storage 2S albumin"/>
    <property type="match status" value="1"/>
</dbReference>
<dbReference type="GO" id="GO:0098552">
    <property type="term" value="C:side of membrane"/>
    <property type="evidence" value="ECO:0007669"/>
    <property type="project" value="UniProtKB-KW"/>
</dbReference>
<feature type="domain" description="Bifunctional inhibitor/plant lipid transfer protein/seed storage helical" evidence="10">
    <location>
        <begin position="28"/>
        <end position="106"/>
    </location>
</feature>
<dbReference type="PANTHER" id="PTHR33044">
    <property type="entry name" value="BIFUNCTIONAL INHIBITOR/LIPID-TRANSFER PROTEIN/SEED STORAGE 2S ALBUMIN SUPERFAMILY PROTEIN-RELATED"/>
    <property type="match status" value="1"/>
</dbReference>
<dbReference type="GO" id="GO:0005886">
    <property type="term" value="C:plasma membrane"/>
    <property type="evidence" value="ECO:0007669"/>
    <property type="project" value="UniProtKB-SubCell"/>
</dbReference>
<evidence type="ECO:0000256" key="8">
    <source>
        <dbReference type="ARBA" id="ARBA00023288"/>
    </source>
</evidence>
<evidence type="ECO:0000256" key="9">
    <source>
        <dbReference type="SAM" id="SignalP"/>
    </source>
</evidence>
<dbReference type="AlphaFoldDB" id="A0A0J8B8N7"/>
<dbReference type="Pfam" id="PF14368">
    <property type="entry name" value="LTP_2"/>
    <property type="match status" value="1"/>
</dbReference>
<name>A0A0J8B8N7_BETVV</name>
<dbReference type="EMBL" id="KQ090301">
    <property type="protein sequence ID" value="KMS97639.1"/>
    <property type="molecule type" value="Genomic_DNA"/>
</dbReference>
<reference evidence="11 12" key="1">
    <citation type="journal article" date="2014" name="Nature">
        <title>The genome of the recently domesticated crop plant sugar beet (Beta vulgaris).</title>
        <authorList>
            <person name="Dohm J.C."/>
            <person name="Minoche A.E."/>
            <person name="Holtgrawe D."/>
            <person name="Capella-Gutierrez S."/>
            <person name="Zakrzewski F."/>
            <person name="Tafer H."/>
            <person name="Rupp O."/>
            <person name="Sorensen T.R."/>
            <person name="Stracke R."/>
            <person name="Reinhardt R."/>
            <person name="Goesmann A."/>
            <person name="Kraft T."/>
            <person name="Schulz B."/>
            <person name="Stadler P.F."/>
            <person name="Schmidt T."/>
            <person name="Gabaldon T."/>
            <person name="Lehrach H."/>
            <person name="Weisshaar B."/>
            <person name="Himmelbauer H."/>
        </authorList>
    </citation>
    <scope>NUCLEOTIDE SEQUENCE [LARGE SCALE GENOMIC DNA]</scope>
    <source>
        <tissue evidence="11">Taproot</tissue>
    </source>
</reference>
<accession>A0A0J8B8N7</accession>
<proteinExistence type="inferred from homology"/>
<feature type="signal peptide" evidence="9">
    <location>
        <begin position="1"/>
        <end position="24"/>
    </location>
</feature>
<keyword evidence="8" id="KW-0449">Lipoprotein</keyword>
<evidence type="ECO:0000256" key="1">
    <source>
        <dbReference type="ARBA" id="ARBA00004609"/>
    </source>
</evidence>
<dbReference type="InterPro" id="IPR036312">
    <property type="entry name" value="Bifun_inhib/LTP/seed_sf"/>
</dbReference>
<dbReference type="Proteomes" id="UP000035740">
    <property type="component" value="Unassembled WGS sequence"/>
</dbReference>
<evidence type="ECO:0000256" key="3">
    <source>
        <dbReference type="ARBA" id="ARBA00022475"/>
    </source>
</evidence>
<evidence type="ECO:0000256" key="7">
    <source>
        <dbReference type="ARBA" id="ARBA00023180"/>
    </source>
</evidence>
<dbReference type="Gene3D" id="1.10.110.10">
    <property type="entry name" value="Plant lipid-transfer and hydrophobic proteins"/>
    <property type="match status" value="1"/>
</dbReference>
<organism evidence="11 12">
    <name type="scientific">Beta vulgaris subsp. vulgaris</name>
    <name type="common">Beet</name>
    <dbReference type="NCBI Taxonomy" id="3555"/>
    <lineage>
        <taxon>Eukaryota</taxon>
        <taxon>Viridiplantae</taxon>
        <taxon>Streptophyta</taxon>
        <taxon>Embryophyta</taxon>
        <taxon>Tracheophyta</taxon>
        <taxon>Spermatophyta</taxon>
        <taxon>Magnoliopsida</taxon>
        <taxon>eudicotyledons</taxon>
        <taxon>Gunneridae</taxon>
        <taxon>Pentapetalae</taxon>
        <taxon>Caryophyllales</taxon>
        <taxon>Chenopodiaceae</taxon>
        <taxon>Betoideae</taxon>
        <taxon>Beta</taxon>
    </lineage>
</organism>
<dbReference type="InterPro" id="IPR043325">
    <property type="entry name" value="LTSS"/>
</dbReference>
<evidence type="ECO:0000256" key="5">
    <source>
        <dbReference type="ARBA" id="ARBA00022729"/>
    </source>
</evidence>
<evidence type="ECO:0000256" key="6">
    <source>
        <dbReference type="ARBA" id="ARBA00023157"/>
    </source>
</evidence>
<keyword evidence="3" id="KW-1003">Cell membrane</keyword>
<dbReference type="CDD" id="cd00010">
    <property type="entry name" value="AAI_LTSS"/>
    <property type="match status" value="1"/>
</dbReference>
<dbReference type="KEGG" id="bvg:104908116"/>
<keyword evidence="6" id="KW-1015">Disulfide bond</keyword>
<evidence type="ECO:0000313" key="12">
    <source>
        <dbReference type="Proteomes" id="UP000035740"/>
    </source>
</evidence>
<sequence length="144" mass="14812">MGPGRIATTLVIMLVPIFWAVVCAQPSCPGALTSLTPCLSFSTGNSSTPSSSCCLELANMLQTAPVCLCNMLNGVGAEALGVFLNRTLARALPSSCHMQTPPLSQCDGLGSPTTADGAYSKGTILNIPLLLATFTFIVASSLLF</sequence>
<gene>
    <name evidence="11" type="ORF">BVRB_5g125210</name>
</gene>
<dbReference type="Gramene" id="KMS97639">
    <property type="protein sequence ID" value="KMS97639"/>
    <property type="gene ID" value="BVRB_5g125210"/>
</dbReference>
<protein>
    <recommendedName>
        <fullName evidence="10">Bifunctional inhibitor/plant lipid transfer protein/seed storage helical domain-containing protein</fullName>
    </recommendedName>
</protein>
<evidence type="ECO:0000259" key="10">
    <source>
        <dbReference type="SMART" id="SM00499"/>
    </source>
</evidence>
<dbReference type="SMART" id="SM00499">
    <property type="entry name" value="AAI"/>
    <property type="match status" value="1"/>
</dbReference>
<keyword evidence="4" id="KW-0472">Membrane</keyword>
<keyword evidence="5 9" id="KW-0732">Signal</keyword>
<evidence type="ECO:0000256" key="2">
    <source>
        <dbReference type="ARBA" id="ARBA00009748"/>
    </source>
</evidence>
<keyword evidence="7" id="KW-0325">Glycoprotein</keyword>
<dbReference type="InterPro" id="IPR016140">
    <property type="entry name" value="Bifunc_inhib/LTP/seed_store"/>
</dbReference>
<keyword evidence="4" id="KW-0336">GPI-anchor</keyword>
<evidence type="ECO:0000256" key="4">
    <source>
        <dbReference type="ARBA" id="ARBA00022622"/>
    </source>
</evidence>
<evidence type="ECO:0000313" key="11">
    <source>
        <dbReference type="EMBL" id="KMS97639.1"/>
    </source>
</evidence>
<dbReference type="OMA" id="ACSFEIF"/>
<keyword evidence="12" id="KW-1185">Reference proteome</keyword>
<feature type="chain" id="PRO_5005294228" description="Bifunctional inhibitor/plant lipid transfer protein/seed storage helical domain-containing protein" evidence="9">
    <location>
        <begin position="25"/>
        <end position="144"/>
    </location>
</feature>
<comment type="subcellular location">
    <subcellularLocation>
        <location evidence="1">Cell membrane</location>
        <topology evidence="1">Lipid-anchor</topology>
        <topology evidence="1">GPI-anchor</topology>
    </subcellularLocation>
</comment>
<comment type="similarity">
    <text evidence="2">Belongs to the plant LTP family.</text>
</comment>